<gene>
    <name evidence="1" type="ordered locus">NRI_0080</name>
</gene>
<dbReference type="KEGG" id="nri:NRI_0080"/>
<dbReference type="HOGENOM" id="CLU_2845337_0_0_5"/>
<dbReference type="EMBL" id="CP001431">
    <property type="protein sequence ID" value="ACT69094.1"/>
    <property type="molecule type" value="Genomic_DNA"/>
</dbReference>
<keyword evidence="2" id="KW-1185">Reference proteome</keyword>
<organism evidence="1 2">
    <name type="scientific">Neorickettsia risticii (strain Illinois)</name>
    <dbReference type="NCBI Taxonomy" id="434131"/>
    <lineage>
        <taxon>Bacteria</taxon>
        <taxon>Pseudomonadati</taxon>
        <taxon>Pseudomonadota</taxon>
        <taxon>Alphaproteobacteria</taxon>
        <taxon>Rickettsiales</taxon>
        <taxon>Anaplasmataceae</taxon>
        <taxon>Neorickettsia</taxon>
    </lineage>
</organism>
<proteinExistence type="predicted"/>
<dbReference type="Proteomes" id="UP000001627">
    <property type="component" value="Chromosome"/>
</dbReference>
<reference evidence="1 2" key="1">
    <citation type="journal article" date="2009" name="Nucleic Acids Res.">
        <title>Analysis of complete genome sequence of Neorickettsia risticii: causative agent of Potomac horse fever.</title>
        <authorList>
            <person name="Lin M."/>
            <person name="Zhang C."/>
            <person name="Gibson K."/>
            <person name="Rikihisa Y."/>
        </authorList>
    </citation>
    <scope>NUCLEOTIDE SEQUENCE [LARGE SCALE GENOMIC DNA]</scope>
    <source>
        <strain evidence="1 2">Illinois</strain>
    </source>
</reference>
<evidence type="ECO:0000313" key="2">
    <source>
        <dbReference type="Proteomes" id="UP000001627"/>
    </source>
</evidence>
<accession>C6V3W2</accession>
<dbReference type="AlphaFoldDB" id="C6V3W2"/>
<name>C6V3W2_NEORI</name>
<sequence length="65" mass="7489">MIVFANLFSAALVYSFSIRNHGEDTRNFTRWGRFFGAIPAVVVRCENKKCCPCEESNVMWLVWIG</sequence>
<evidence type="ECO:0000313" key="1">
    <source>
        <dbReference type="EMBL" id="ACT69094.1"/>
    </source>
</evidence>
<protein>
    <submittedName>
        <fullName evidence="1">Uncharacterized protein</fullName>
    </submittedName>
</protein>